<keyword evidence="7" id="KW-1185">Reference proteome</keyword>
<dbReference type="InterPro" id="IPR058163">
    <property type="entry name" value="LysR-type_TF_proteobact-type"/>
</dbReference>
<evidence type="ECO:0000256" key="1">
    <source>
        <dbReference type="ARBA" id="ARBA00009437"/>
    </source>
</evidence>
<proteinExistence type="inferred from homology"/>
<evidence type="ECO:0000256" key="2">
    <source>
        <dbReference type="ARBA" id="ARBA00023015"/>
    </source>
</evidence>
<dbReference type="Proteomes" id="UP000568664">
    <property type="component" value="Unassembled WGS sequence"/>
</dbReference>
<reference evidence="6 7" key="1">
    <citation type="submission" date="2020-04" db="EMBL/GenBank/DDBJ databases">
        <title>Thalassotalea sp. M1531, isolated from the surface of marine red alga.</title>
        <authorList>
            <person name="Pang L."/>
            <person name="Lu D.-C."/>
        </authorList>
    </citation>
    <scope>NUCLEOTIDE SEQUENCE [LARGE SCALE GENOMIC DNA]</scope>
    <source>
        <strain evidence="6 7">M1531</strain>
    </source>
</reference>
<dbReference type="GO" id="GO:0003700">
    <property type="term" value="F:DNA-binding transcription factor activity"/>
    <property type="evidence" value="ECO:0007669"/>
    <property type="project" value="InterPro"/>
</dbReference>
<dbReference type="AlphaFoldDB" id="A0A7Y0LAH4"/>
<dbReference type="RefSeq" id="WP_169073436.1">
    <property type="nucleotide sequence ID" value="NZ_JABBXH010000001.1"/>
</dbReference>
<dbReference type="PANTHER" id="PTHR30537:SF5">
    <property type="entry name" value="HTH-TYPE TRANSCRIPTIONAL ACTIVATOR TTDR-RELATED"/>
    <property type="match status" value="1"/>
</dbReference>
<gene>
    <name evidence="6" type="ORF">HII17_00830</name>
</gene>
<dbReference type="PROSITE" id="PS50931">
    <property type="entry name" value="HTH_LYSR"/>
    <property type="match status" value="1"/>
</dbReference>
<keyword evidence="4" id="KW-0804">Transcription</keyword>
<organism evidence="6 7">
    <name type="scientific">Thalassotalea algicola</name>
    <dbReference type="NCBI Taxonomy" id="2716224"/>
    <lineage>
        <taxon>Bacteria</taxon>
        <taxon>Pseudomonadati</taxon>
        <taxon>Pseudomonadota</taxon>
        <taxon>Gammaproteobacteria</taxon>
        <taxon>Alteromonadales</taxon>
        <taxon>Colwelliaceae</taxon>
        <taxon>Thalassotalea</taxon>
    </lineage>
</organism>
<sequence length="294" mass="33547">MYSREHKKIERLFLFGEVANQLSFTKAAKTLGMSKGYLSAQIKQLEQELALPLLVRSTRSVRLTASGRDIVRQIASMRRSLLSVERYARDDQSEVTGRLRITAPIQFTNGVLIELCKQFNQRYPKISFEIDSSYTNYDLMADDFDLAFRATNQPPKNLIAKKIMSYRHICCASPTYLAEFGRPTTPEELIQYQCLPSLDHTIWQFSTGNITVKGWLSANDNSVLKQQGIDGLGIVRLPSYYVEKAINNKLLIPILTDFELRGQSIYLLQPQLIRPAQKVVTFSQFVQQKIALPD</sequence>
<dbReference type="Gene3D" id="1.10.10.10">
    <property type="entry name" value="Winged helix-like DNA-binding domain superfamily/Winged helix DNA-binding domain"/>
    <property type="match status" value="1"/>
</dbReference>
<dbReference type="PANTHER" id="PTHR30537">
    <property type="entry name" value="HTH-TYPE TRANSCRIPTIONAL REGULATOR"/>
    <property type="match status" value="1"/>
</dbReference>
<evidence type="ECO:0000313" key="7">
    <source>
        <dbReference type="Proteomes" id="UP000568664"/>
    </source>
</evidence>
<dbReference type="SUPFAM" id="SSF53850">
    <property type="entry name" value="Periplasmic binding protein-like II"/>
    <property type="match status" value="1"/>
</dbReference>
<dbReference type="GO" id="GO:0003677">
    <property type="term" value="F:DNA binding"/>
    <property type="evidence" value="ECO:0007669"/>
    <property type="project" value="UniProtKB-KW"/>
</dbReference>
<keyword evidence="3" id="KW-0238">DNA-binding</keyword>
<dbReference type="SUPFAM" id="SSF46785">
    <property type="entry name" value="Winged helix' DNA-binding domain"/>
    <property type="match status" value="1"/>
</dbReference>
<dbReference type="PRINTS" id="PR00039">
    <property type="entry name" value="HTHLYSR"/>
</dbReference>
<dbReference type="InterPro" id="IPR036388">
    <property type="entry name" value="WH-like_DNA-bd_sf"/>
</dbReference>
<comment type="caution">
    <text evidence="6">The sequence shown here is derived from an EMBL/GenBank/DDBJ whole genome shotgun (WGS) entry which is preliminary data.</text>
</comment>
<dbReference type="InterPro" id="IPR036390">
    <property type="entry name" value="WH_DNA-bd_sf"/>
</dbReference>
<name>A0A7Y0LAH4_9GAMM</name>
<dbReference type="EMBL" id="JABBXH010000001">
    <property type="protein sequence ID" value="NMP30091.1"/>
    <property type="molecule type" value="Genomic_DNA"/>
</dbReference>
<evidence type="ECO:0000259" key="5">
    <source>
        <dbReference type="PROSITE" id="PS50931"/>
    </source>
</evidence>
<protein>
    <submittedName>
        <fullName evidence="6">LysR family transcriptional regulator</fullName>
    </submittedName>
</protein>
<dbReference type="CDD" id="cd08422">
    <property type="entry name" value="PBP2_CrgA_like"/>
    <property type="match status" value="1"/>
</dbReference>
<feature type="domain" description="HTH lysR-type" evidence="5">
    <location>
        <begin position="17"/>
        <end position="64"/>
    </location>
</feature>
<keyword evidence="2" id="KW-0805">Transcription regulation</keyword>
<dbReference type="Pfam" id="PF03466">
    <property type="entry name" value="LysR_substrate"/>
    <property type="match status" value="1"/>
</dbReference>
<dbReference type="InterPro" id="IPR000847">
    <property type="entry name" value="LysR_HTH_N"/>
</dbReference>
<evidence type="ECO:0000256" key="3">
    <source>
        <dbReference type="ARBA" id="ARBA00023125"/>
    </source>
</evidence>
<evidence type="ECO:0000256" key="4">
    <source>
        <dbReference type="ARBA" id="ARBA00023163"/>
    </source>
</evidence>
<dbReference type="Gene3D" id="3.40.190.290">
    <property type="match status" value="1"/>
</dbReference>
<dbReference type="Pfam" id="PF00126">
    <property type="entry name" value="HTH_1"/>
    <property type="match status" value="1"/>
</dbReference>
<evidence type="ECO:0000313" key="6">
    <source>
        <dbReference type="EMBL" id="NMP30091.1"/>
    </source>
</evidence>
<comment type="similarity">
    <text evidence="1">Belongs to the LysR transcriptional regulatory family.</text>
</comment>
<accession>A0A7Y0LAH4</accession>
<dbReference type="InterPro" id="IPR005119">
    <property type="entry name" value="LysR_subst-bd"/>
</dbReference>
<dbReference type="FunFam" id="1.10.10.10:FF:000001">
    <property type="entry name" value="LysR family transcriptional regulator"/>
    <property type="match status" value="1"/>
</dbReference>